<organism evidence="4 5">
    <name type="scientific">Acidovorax delafieldii</name>
    <name type="common">Pseudomonas delafieldii</name>
    <dbReference type="NCBI Taxonomy" id="47920"/>
    <lineage>
        <taxon>Bacteria</taxon>
        <taxon>Pseudomonadati</taxon>
        <taxon>Pseudomonadota</taxon>
        <taxon>Betaproteobacteria</taxon>
        <taxon>Burkholderiales</taxon>
        <taxon>Comamonadaceae</taxon>
        <taxon>Acidovorax</taxon>
    </lineage>
</organism>
<dbReference type="CDD" id="cd00156">
    <property type="entry name" value="REC"/>
    <property type="match status" value="1"/>
</dbReference>
<sequence length="244" mass="26322">MSAPKVLLVEDDSSIARFVQMALEELPIELVTCANVPDAMQALHAGGVELIITDLMLPGESGIDLVQRLLQEPVHERRIPVAVFSAGLTPPVREQLQAMKVWRMLSKPASVAELEACVTDALALVADTPANAPATTATPADEAADDEAKAIATHFAGDEFLFKAYRASCLQQFPADVRQGDTASAAQDWPALRRLAHSLATVLLTLGHPTQSVRARQLENSAAQSAAEACQEHWRMLRAFLLQL</sequence>
<dbReference type="Proteomes" id="UP000321485">
    <property type="component" value="Unassembled WGS sequence"/>
</dbReference>
<dbReference type="Gene3D" id="3.40.50.2300">
    <property type="match status" value="1"/>
</dbReference>
<dbReference type="PROSITE" id="PS50110">
    <property type="entry name" value="RESPONSE_REGULATORY"/>
    <property type="match status" value="1"/>
</dbReference>
<evidence type="ECO:0000256" key="2">
    <source>
        <dbReference type="PROSITE-ProRule" id="PRU00169"/>
    </source>
</evidence>
<feature type="domain" description="Response regulatory" evidence="3">
    <location>
        <begin position="5"/>
        <end position="122"/>
    </location>
</feature>
<dbReference type="InterPro" id="IPR001789">
    <property type="entry name" value="Sig_transdc_resp-reg_receiver"/>
</dbReference>
<evidence type="ECO:0000313" key="5">
    <source>
        <dbReference type="Proteomes" id="UP000321485"/>
    </source>
</evidence>
<dbReference type="InterPro" id="IPR011006">
    <property type="entry name" value="CheY-like_superfamily"/>
</dbReference>
<evidence type="ECO:0000259" key="3">
    <source>
        <dbReference type="PROSITE" id="PS50110"/>
    </source>
</evidence>
<proteinExistence type="predicted"/>
<protein>
    <submittedName>
        <fullName evidence="4">Response regulator receiver domain-containing protein</fullName>
    </submittedName>
</protein>
<feature type="modified residue" description="4-aspartylphosphate" evidence="2">
    <location>
        <position position="54"/>
    </location>
</feature>
<evidence type="ECO:0000313" key="4">
    <source>
        <dbReference type="EMBL" id="TWG41060.1"/>
    </source>
</evidence>
<accession>A0A561XY66</accession>
<dbReference type="AlphaFoldDB" id="A0A561XY66"/>
<dbReference type="GeneID" id="51109133"/>
<dbReference type="PANTHER" id="PTHR44591:SF3">
    <property type="entry name" value="RESPONSE REGULATORY DOMAIN-CONTAINING PROTEIN"/>
    <property type="match status" value="1"/>
</dbReference>
<dbReference type="EMBL" id="VJWE01000001">
    <property type="protein sequence ID" value="TWG41060.1"/>
    <property type="molecule type" value="Genomic_DNA"/>
</dbReference>
<dbReference type="SMART" id="SM00448">
    <property type="entry name" value="REC"/>
    <property type="match status" value="1"/>
</dbReference>
<dbReference type="Pfam" id="PF00072">
    <property type="entry name" value="Response_reg"/>
    <property type="match status" value="1"/>
</dbReference>
<dbReference type="InterPro" id="IPR036641">
    <property type="entry name" value="HPT_dom_sf"/>
</dbReference>
<dbReference type="SUPFAM" id="SSF52172">
    <property type="entry name" value="CheY-like"/>
    <property type="match status" value="1"/>
</dbReference>
<name>A0A561XY66_ACIDE</name>
<dbReference type="SUPFAM" id="SSF47226">
    <property type="entry name" value="Histidine-containing phosphotransfer domain, HPT domain"/>
    <property type="match status" value="1"/>
</dbReference>
<gene>
    <name evidence="4" type="ORF">ATF69_0043</name>
</gene>
<dbReference type="InterPro" id="IPR050595">
    <property type="entry name" value="Bact_response_regulator"/>
</dbReference>
<reference evidence="4 5" key="1">
    <citation type="journal article" date="2015" name="Stand. Genomic Sci.">
        <title>Genomic Encyclopedia of Bacterial and Archaeal Type Strains, Phase III: the genomes of soil and plant-associated and newly described type strains.</title>
        <authorList>
            <person name="Whitman W.B."/>
            <person name="Woyke T."/>
            <person name="Klenk H.P."/>
            <person name="Zhou Y."/>
            <person name="Lilburn T.G."/>
            <person name="Beck B.J."/>
            <person name="De Vos P."/>
            <person name="Vandamme P."/>
            <person name="Eisen J.A."/>
            <person name="Garrity G."/>
            <person name="Hugenholtz P."/>
            <person name="Kyrpides N.C."/>
        </authorList>
    </citation>
    <scope>NUCLEOTIDE SEQUENCE [LARGE SCALE GENOMIC DNA]</scope>
    <source>
        <strain evidence="4 5">DSM 64</strain>
    </source>
</reference>
<dbReference type="RefSeq" id="WP_146869515.1">
    <property type="nucleotide sequence ID" value="NZ_VJWE01000001.1"/>
</dbReference>
<dbReference type="Gene3D" id="1.20.120.160">
    <property type="entry name" value="HPT domain"/>
    <property type="match status" value="1"/>
</dbReference>
<evidence type="ECO:0000256" key="1">
    <source>
        <dbReference type="ARBA" id="ARBA00022553"/>
    </source>
</evidence>
<comment type="caution">
    <text evidence="4">The sequence shown here is derived from an EMBL/GenBank/DDBJ whole genome shotgun (WGS) entry which is preliminary data.</text>
</comment>
<dbReference type="PANTHER" id="PTHR44591">
    <property type="entry name" value="STRESS RESPONSE REGULATOR PROTEIN 1"/>
    <property type="match status" value="1"/>
</dbReference>
<dbReference type="GO" id="GO:0000160">
    <property type="term" value="P:phosphorelay signal transduction system"/>
    <property type="evidence" value="ECO:0007669"/>
    <property type="project" value="InterPro"/>
</dbReference>
<keyword evidence="1 2" id="KW-0597">Phosphoprotein</keyword>